<name>A9HKB3_GLUDA</name>
<reference evidence="1 2" key="1">
    <citation type="journal article" date="2009" name="BMC Genomics">
        <title>Complete genome sequence of the sugarcane nitrogen-fixing endophyte Gluconacetobacter diazotrophicus Pal5.</title>
        <authorList>
            <person name="Bertalan M."/>
            <person name="Albano R."/>
            <person name="Padua V."/>
            <person name="Rouws L."/>
            <person name="Rojas C."/>
            <person name="Hemerly A."/>
            <person name="Teixeira K."/>
            <person name="Schwab S."/>
            <person name="Araujo J."/>
            <person name="Oliveira A."/>
            <person name="Franca L."/>
            <person name="Magalhaes V."/>
            <person name="Alqueres S."/>
            <person name="Cardoso A."/>
            <person name="Almeida W."/>
            <person name="Loureiro M.M."/>
            <person name="Nogueira E."/>
            <person name="Cidade D."/>
            <person name="Oliveira D."/>
            <person name="Simao T."/>
            <person name="Macedo J."/>
            <person name="Valadao A."/>
            <person name="Dreschsel M."/>
            <person name="Freitas F."/>
            <person name="Vidal M."/>
            <person name="Guedes H."/>
            <person name="Rodrigues E."/>
            <person name="Meneses C."/>
            <person name="Brioso P."/>
            <person name="Pozzer L."/>
            <person name="Figueiredo D."/>
            <person name="Montano H."/>
            <person name="Junior J."/>
            <person name="Filho G."/>
            <person name="Flores V."/>
            <person name="Ferreira B."/>
            <person name="Branco A."/>
            <person name="Gonzalez P."/>
            <person name="Guillobel H."/>
            <person name="Lemos M."/>
            <person name="Seibel L."/>
            <person name="Macedo J."/>
            <person name="Alves-Ferreira M."/>
            <person name="Sachetto-Martins G."/>
            <person name="Coelho A."/>
            <person name="Santos E."/>
            <person name="Amaral G."/>
            <person name="Neves A."/>
            <person name="Pacheco A.B."/>
            <person name="Carvalho D."/>
            <person name="Lery L."/>
            <person name="Bisch P."/>
            <person name="Rossle S.C."/>
            <person name="Urmenyi T."/>
            <person name="Kruger W.V."/>
            <person name="Martins O."/>
            <person name="Baldani J.I."/>
            <person name="Ferreira P.C."/>
        </authorList>
    </citation>
    <scope>NUCLEOTIDE SEQUENCE [LARGE SCALE GENOMIC DNA]</scope>
    <source>
        <strain evidence="2">ATCC 49037 / DSM 5601 / CCUG 37298 / CIP 103539 / LMG 7603 / PAl5</strain>
    </source>
</reference>
<evidence type="ECO:0000313" key="2">
    <source>
        <dbReference type="Proteomes" id="UP000001176"/>
    </source>
</evidence>
<accession>A9HKB3</accession>
<proteinExistence type="predicted"/>
<gene>
    <name evidence="1" type="ordered locus">GDI2076</name>
</gene>
<dbReference type="Proteomes" id="UP000001176">
    <property type="component" value="Chromosome"/>
</dbReference>
<evidence type="ECO:0000313" key="1">
    <source>
        <dbReference type="EMBL" id="CAP56019.1"/>
    </source>
</evidence>
<protein>
    <submittedName>
        <fullName evidence="1">Uncharacterized protein</fullName>
    </submittedName>
</protein>
<dbReference type="EMBL" id="AM889285">
    <property type="protein sequence ID" value="CAP56019.1"/>
    <property type="molecule type" value="Genomic_DNA"/>
</dbReference>
<sequence length="54" mass="5976">MQDRHVASPIPGRNEIVRCAGRCPAPAARRYSCRMGNCSSLARSDRMQETESVP</sequence>
<keyword evidence="2" id="KW-1185">Reference proteome</keyword>
<organism evidence="1 2">
    <name type="scientific">Gluconacetobacter diazotrophicus (strain ATCC 49037 / DSM 5601 / CCUG 37298 / CIP 103539 / LMG 7603 / PAl5)</name>
    <dbReference type="NCBI Taxonomy" id="272568"/>
    <lineage>
        <taxon>Bacteria</taxon>
        <taxon>Pseudomonadati</taxon>
        <taxon>Pseudomonadota</taxon>
        <taxon>Alphaproteobacteria</taxon>
        <taxon>Acetobacterales</taxon>
        <taxon>Acetobacteraceae</taxon>
        <taxon>Gluconacetobacter</taxon>
    </lineage>
</organism>
<dbReference type="KEGG" id="gdi:GDI2076"/>
<dbReference type="AlphaFoldDB" id="A9HKB3"/>